<dbReference type="Gene3D" id="3.40.50.1820">
    <property type="entry name" value="alpha/beta hydrolase"/>
    <property type="match status" value="1"/>
</dbReference>
<dbReference type="SUPFAM" id="SSF53474">
    <property type="entry name" value="alpha/beta-Hydrolases"/>
    <property type="match status" value="1"/>
</dbReference>
<dbReference type="AlphaFoldDB" id="A0A0B7A468"/>
<keyword evidence="1" id="KW-0378">Hydrolase</keyword>
<dbReference type="GO" id="GO:0016787">
    <property type="term" value="F:hydrolase activity"/>
    <property type="evidence" value="ECO:0007669"/>
    <property type="project" value="UniProtKB-KW"/>
</dbReference>
<dbReference type="Pfam" id="PF07859">
    <property type="entry name" value="Abhydrolase_3"/>
    <property type="match status" value="1"/>
</dbReference>
<proteinExistence type="predicted"/>
<name>A0A0B7A468_9EUPU</name>
<accession>A0A0B7A468</accession>
<organism evidence="3">
    <name type="scientific">Arion vulgaris</name>
    <dbReference type="NCBI Taxonomy" id="1028688"/>
    <lineage>
        <taxon>Eukaryota</taxon>
        <taxon>Metazoa</taxon>
        <taxon>Spiralia</taxon>
        <taxon>Lophotrochozoa</taxon>
        <taxon>Mollusca</taxon>
        <taxon>Gastropoda</taxon>
        <taxon>Heterobranchia</taxon>
        <taxon>Euthyneura</taxon>
        <taxon>Panpulmonata</taxon>
        <taxon>Eupulmonata</taxon>
        <taxon>Stylommatophora</taxon>
        <taxon>Helicina</taxon>
        <taxon>Arionoidea</taxon>
        <taxon>Arionidae</taxon>
        <taxon>Arion</taxon>
    </lineage>
</organism>
<sequence length="324" mass="35966">MTAEDLWAPFAQKYKIHEESLEYVRLMLAGGVKTYSELGVENVRKLAESRSLLLTGQIDFDGEDVEIIVPSPYTSEGIPISVYKPSSRPDVPAIWVYFHGGGFVICNRKTHETTAKILARDSGAIVINVEYRLLPDADAPYAPFEDAEVVTKWVLENKEIVGGKLNSKVGVGGDSAGGQIAIGVTNEIPNIDFQILIYPLADTTLSNESVQEFKKVPGLNEDALKFFYENSLLHMPDYQTNPRVNGMVRTNTASSPPALIILAELDPLVGCGIEYTEKLRAAGVKVQLEIIKEVPHSFFTLRNVYKTKSPEAYNHIVKYIKQFQ</sequence>
<gene>
    <name evidence="3" type="primary">ORF92781</name>
</gene>
<evidence type="ECO:0000259" key="2">
    <source>
        <dbReference type="Pfam" id="PF07859"/>
    </source>
</evidence>
<dbReference type="InterPro" id="IPR013094">
    <property type="entry name" value="AB_hydrolase_3"/>
</dbReference>
<evidence type="ECO:0000313" key="3">
    <source>
        <dbReference type="EMBL" id="CEK74836.1"/>
    </source>
</evidence>
<reference evidence="3" key="1">
    <citation type="submission" date="2014-12" db="EMBL/GenBank/DDBJ databases">
        <title>Insight into the proteome of Arion vulgaris.</title>
        <authorList>
            <person name="Aradska J."/>
            <person name="Bulat T."/>
            <person name="Smidak R."/>
            <person name="Sarate P."/>
            <person name="Gangsoo J."/>
            <person name="Sialana F."/>
            <person name="Bilban M."/>
            <person name="Lubec G."/>
        </authorList>
    </citation>
    <scope>NUCLEOTIDE SEQUENCE</scope>
    <source>
        <tissue evidence="3">Skin</tissue>
    </source>
</reference>
<dbReference type="EMBL" id="HACG01027971">
    <property type="protein sequence ID" value="CEK74836.1"/>
    <property type="molecule type" value="Transcribed_RNA"/>
</dbReference>
<dbReference type="PANTHER" id="PTHR48081:SF8">
    <property type="entry name" value="ALPHA_BETA HYDROLASE FOLD-3 DOMAIN-CONTAINING PROTEIN-RELATED"/>
    <property type="match status" value="1"/>
</dbReference>
<dbReference type="PANTHER" id="PTHR48081">
    <property type="entry name" value="AB HYDROLASE SUPERFAMILY PROTEIN C4A8.06C"/>
    <property type="match status" value="1"/>
</dbReference>
<protein>
    <recommendedName>
        <fullName evidence="2">Alpha/beta hydrolase fold-3 domain-containing protein</fullName>
    </recommendedName>
</protein>
<dbReference type="InterPro" id="IPR050300">
    <property type="entry name" value="GDXG_lipolytic_enzyme"/>
</dbReference>
<evidence type="ECO:0000256" key="1">
    <source>
        <dbReference type="ARBA" id="ARBA00022801"/>
    </source>
</evidence>
<dbReference type="InterPro" id="IPR029058">
    <property type="entry name" value="AB_hydrolase_fold"/>
</dbReference>
<feature type="domain" description="Alpha/beta hydrolase fold-3" evidence="2">
    <location>
        <begin position="96"/>
        <end position="299"/>
    </location>
</feature>